<name>A0ABD3PDC4_9STRA</name>
<comment type="caution">
    <text evidence="1">The sequence shown here is derived from an EMBL/GenBank/DDBJ whole genome shotgun (WGS) entry which is preliminary data.</text>
</comment>
<accession>A0ABD3PDC4</accession>
<evidence type="ECO:0000313" key="2">
    <source>
        <dbReference type="Proteomes" id="UP001516023"/>
    </source>
</evidence>
<organism evidence="1 2">
    <name type="scientific">Cyclotella cryptica</name>
    <dbReference type="NCBI Taxonomy" id="29204"/>
    <lineage>
        <taxon>Eukaryota</taxon>
        <taxon>Sar</taxon>
        <taxon>Stramenopiles</taxon>
        <taxon>Ochrophyta</taxon>
        <taxon>Bacillariophyta</taxon>
        <taxon>Coscinodiscophyceae</taxon>
        <taxon>Thalassiosirophycidae</taxon>
        <taxon>Stephanodiscales</taxon>
        <taxon>Stephanodiscaceae</taxon>
        <taxon>Cyclotella</taxon>
    </lineage>
</organism>
<gene>
    <name evidence="1" type="ORF">HJC23_007327</name>
</gene>
<dbReference type="EMBL" id="JABMIG020000209">
    <property type="protein sequence ID" value="KAL3785771.1"/>
    <property type="molecule type" value="Genomic_DNA"/>
</dbReference>
<dbReference type="Proteomes" id="UP001516023">
    <property type="component" value="Unassembled WGS sequence"/>
</dbReference>
<reference evidence="1 2" key="1">
    <citation type="journal article" date="2020" name="G3 (Bethesda)">
        <title>Improved Reference Genome for Cyclotella cryptica CCMP332, a Model for Cell Wall Morphogenesis, Salinity Adaptation, and Lipid Production in Diatoms (Bacillariophyta).</title>
        <authorList>
            <person name="Roberts W.R."/>
            <person name="Downey K.M."/>
            <person name="Ruck E.C."/>
            <person name="Traller J.C."/>
            <person name="Alverson A.J."/>
        </authorList>
    </citation>
    <scope>NUCLEOTIDE SEQUENCE [LARGE SCALE GENOMIC DNA]</scope>
    <source>
        <strain evidence="1 2">CCMP332</strain>
    </source>
</reference>
<proteinExistence type="predicted"/>
<protein>
    <submittedName>
        <fullName evidence="1">Uncharacterized protein</fullName>
    </submittedName>
</protein>
<keyword evidence="2" id="KW-1185">Reference proteome</keyword>
<evidence type="ECO:0000313" key="1">
    <source>
        <dbReference type="EMBL" id="KAL3785771.1"/>
    </source>
</evidence>
<dbReference type="AlphaFoldDB" id="A0ABD3PDC4"/>
<sequence>MRIGLAVVSFSATNAAASAFQAPHYVAYPRRYQRRPQSFASASSAFTKNASLLFQTNHGVDRDTVRRNSDIFLLSLEGTLLSTIRSKSMLAIRAALKVWPSLIPTAKTLGMDTDTLEDDSWSWLVEKLWALSSITQQGNTADKMLGCDAVFLVRVLLEEQLLDGGRSNGRGGKYGGRFHPGSSSAIESNGSVVGSRPLTVGEIFANWEELRQVLGNKYPFIDEGNKRKSDPLPRVRQVLEELYLDEAKMTQPLWHPLAFDTLLESECSGSSGIRQNSVLLLGHEAQLPSALSSFAAMGISFTVHLDLDWSLHCLDEWLHPQTDANKDAIFTITSSERAHRHFLNLRSSHSIVLVVPKSHDQESQSDMIQRIVLDFHSNNIIKDSNHNDMDETGIFVVHSSLDVLKECKSFLGEDRPIMYRGMRKCFLPSGPGDSSRTSVDLFLPEWADSLHPTQKNEAEMDPWLNIVTESQFLESITAKIVSTK</sequence>